<dbReference type="RefSeq" id="WP_175507183.1">
    <property type="nucleotide sequence ID" value="NZ_FOZS01000002.1"/>
</dbReference>
<dbReference type="EMBL" id="FOZS01000002">
    <property type="protein sequence ID" value="SFS80075.1"/>
    <property type="molecule type" value="Genomic_DNA"/>
</dbReference>
<organism evidence="1 2">
    <name type="scientific">Halostagnicola kamekurae</name>
    <dbReference type="NCBI Taxonomy" id="619731"/>
    <lineage>
        <taxon>Archaea</taxon>
        <taxon>Methanobacteriati</taxon>
        <taxon>Methanobacteriota</taxon>
        <taxon>Stenosarchaea group</taxon>
        <taxon>Halobacteria</taxon>
        <taxon>Halobacteriales</taxon>
        <taxon>Natrialbaceae</taxon>
        <taxon>Halostagnicola</taxon>
    </lineage>
</organism>
<dbReference type="OrthoDB" id="205151at2157"/>
<keyword evidence="2" id="KW-1185">Reference proteome</keyword>
<proteinExistence type="predicted"/>
<dbReference type="AlphaFoldDB" id="A0A1I6ST02"/>
<protein>
    <submittedName>
        <fullName evidence="1">Uncharacterized protein</fullName>
    </submittedName>
</protein>
<evidence type="ECO:0000313" key="2">
    <source>
        <dbReference type="Proteomes" id="UP000199199"/>
    </source>
</evidence>
<reference evidence="2" key="1">
    <citation type="submission" date="2016-10" db="EMBL/GenBank/DDBJ databases">
        <authorList>
            <person name="Varghese N."/>
            <person name="Submissions S."/>
        </authorList>
    </citation>
    <scope>NUCLEOTIDE SEQUENCE [LARGE SCALE GENOMIC DNA]</scope>
    <source>
        <strain evidence="2">DSM 22427</strain>
    </source>
</reference>
<name>A0A1I6ST02_9EURY</name>
<dbReference type="Proteomes" id="UP000199199">
    <property type="component" value="Unassembled WGS sequence"/>
</dbReference>
<gene>
    <name evidence="1" type="ORF">SAMN04488556_2893</name>
</gene>
<evidence type="ECO:0000313" key="1">
    <source>
        <dbReference type="EMBL" id="SFS80075.1"/>
    </source>
</evidence>
<accession>A0A1I6ST02</accession>
<sequence length="51" mass="5640">MKQPYGRCEDCGERLYEHIDGGYRCGNCGARYDESVFDGDSRSAEAAVSTN</sequence>